<reference evidence="2" key="1">
    <citation type="journal article" date="2020" name="Stud. Mycol.">
        <title>101 Dothideomycetes genomes: a test case for predicting lifestyles and emergence of pathogens.</title>
        <authorList>
            <person name="Haridas S."/>
            <person name="Albert R."/>
            <person name="Binder M."/>
            <person name="Bloem J."/>
            <person name="Labutti K."/>
            <person name="Salamov A."/>
            <person name="Andreopoulos B."/>
            <person name="Baker S."/>
            <person name="Barry K."/>
            <person name="Bills G."/>
            <person name="Bluhm B."/>
            <person name="Cannon C."/>
            <person name="Castanera R."/>
            <person name="Culley D."/>
            <person name="Daum C."/>
            <person name="Ezra D."/>
            <person name="Gonzalez J."/>
            <person name="Henrissat B."/>
            <person name="Kuo A."/>
            <person name="Liang C."/>
            <person name="Lipzen A."/>
            <person name="Lutzoni F."/>
            <person name="Magnuson J."/>
            <person name="Mondo S."/>
            <person name="Nolan M."/>
            <person name="Ohm R."/>
            <person name="Pangilinan J."/>
            <person name="Park H.-J."/>
            <person name="Ramirez L."/>
            <person name="Alfaro M."/>
            <person name="Sun H."/>
            <person name="Tritt A."/>
            <person name="Yoshinaga Y."/>
            <person name="Zwiers L.-H."/>
            <person name="Turgeon B."/>
            <person name="Goodwin S."/>
            <person name="Spatafora J."/>
            <person name="Crous P."/>
            <person name="Grigoriev I."/>
        </authorList>
    </citation>
    <scope>NUCLEOTIDE SEQUENCE</scope>
    <source>
        <strain evidence="2">CBS 113389</strain>
    </source>
</reference>
<evidence type="ECO:0008006" key="4">
    <source>
        <dbReference type="Google" id="ProtNLM"/>
    </source>
</evidence>
<name>A0A6A6Q7W5_9PEZI</name>
<dbReference type="AlphaFoldDB" id="A0A6A6Q7W5"/>
<accession>A0A6A6Q7W5</accession>
<dbReference type="EMBL" id="MU001631">
    <property type="protein sequence ID" value="KAF2488161.1"/>
    <property type="molecule type" value="Genomic_DNA"/>
</dbReference>
<sequence length="175" mass="19092">MFVSVGFVCVVLILMDGKRGKEDGRREERDGFDMWEVESDADAQSAGLISVEGGTTCWAAMVTRLEESIAAIWQVAEKITASTWKWRNHCVRRCSFARAGTMCFVVRIAVLSLHDSRQGREVVHSKSDGAESPCINQLAAPCLDMHVRTLEISSRAGVEPRSIGCGARSGGSNVD</sequence>
<feature type="signal peptide" evidence="1">
    <location>
        <begin position="1"/>
        <end position="20"/>
    </location>
</feature>
<proteinExistence type="predicted"/>
<evidence type="ECO:0000313" key="3">
    <source>
        <dbReference type="Proteomes" id="UP000799767"/>
    </source>
</evidence>
<keyword evidence="3" id="KW-1185">Reference proteome</keyword>
<dbReference type="Proteomes" id="UP000799767">
    <property type="component" value="Unassembled WGS sequence"/>
</dbReference>
<gene>
    <name evidence="2" type="ORF">BDY17DRAFT_290342</name>
</gene>
<evidence type="ECO:0000313" key="2">
    <source>
        <dbReference type="EMBL" id="KAF2488161.1"/>
    </source>
</evidence>
<protein>
    <recommendedName>
        <fullName evidence="4">Secreted protein</fullName>
    </recommendedName>
</protein>
<organism evidence="2 3">
    <name type="scientific">Neohortaea acidophila</name>
    <dbReference type="NCBI Taxonomy" id="245834"/>
    <lineage>
        <taxon>Eukaryota</taxon>
        <taxon>Fungi</taxon>
        <taxon>Dikarya</taxon>
        <taxon>Ascomycota</taxon>
        <taxon>Pezizomycotina</taxon>
        <taxon>Dothideomycetes</taxon>
        <taxon>Dothideomycetidae</taxon>
        <taxon>Mycosphaerellales</taxon>
        <taxon>Teratosphaeriaceae</taxon>
        <taxon>Neohortaea</taxon>
    </lineage>
</organism>
<dbReference type="RefSeq" id="XP_033594730.1">
    <property type="nucleotide sequence ID" value="XM_033732492.1"/>
</dbReference>
<feature type="chain" id="PRO_5025491588" description="Secreted protein" evidence="1">
    <location>
        <begin position="21"/>
        <end position="175"/>
    </location>
</feature>
<dbReference type="GeneID" id="54473494"/>
<keyword evidence="1" id="KW-0732">Signal</keyword>
<evidence type="ECO:0000256" key="1">
    <source>
        <dbReference type="SAM" id="SignalP"/>
    </source>
</evidence>